<dbReference type="SUPFAM" id="SSF54427">
    <property type="entry name" value="NTF2-like"/>
    <property type="match status" value="1"/>
</dbReference>
<reference evidence="2" key="2">
    <citation type="submission" date="2023-01" db="EMBL/GenBank/DDBJ databases">
        <authorList>
            <person name="Sun Q."/>
            <person name="Evtushenko L."/>
        </authorList>
    </citation>
    <scope>NUCLEOTIDE SEQUENCE</scope>
    <source>
        <strain evidence="2">VKM B-1513</strain>
    </source>
</reference>
<organism evidence="2 3">
    <name type="scientific">Maricaulis virginensis</name>
    <dbReference type="NCBI Taxonomy" id="144022"/>
    <lineage>
        <taxon>Bacteria</taxon>
        <taxon>Pseudomonadati</taxon>
        <taxon>Pseudomonadota</taxon>
        <taxon>Alphaproteobacteria</taxon>
        <taxon>Maricaulales</taxon>
        <taxon>Maricaulaceae</taxon>
        <taxon>Maricaulis</taxon>
    </lineage>
</organism>
<evidence type="ECO:0000313" key="3">
    <source>
        <dbReference type="Proteomes" id="UP001143486"/>
    </source>
</evidence>
<sequence length="152" mass="16682">MSRKARPSASRDVQLTGDKALARQVASAREAFNTALDARDMPAIADVLSEEAMLVPGDEAQLITGRQAQLDAWEAVFASMPDIAYVRAPARIEISEDGLLAAETGRWRGSWSMDGMSVRYSGRYFAKWRHDGTAWRIEAETFVTMKRTGGAG</sequence>
<protein>
    <recommendedName>
        <fullName evidence="1">DUF4440 domain-containing protein</fullName>
    </recommendedName>
</protein>
<dbReference type="Gene3D" id="3.10.450.50">
    <property type="match status" value="1"/>
</dbReference>
<dbReference type="AlphaFoldDB" id="A0A9W6IL31"/>
<dbReference type="InterPro" id="IPR027843">
    <property type="entry name" value="DUF4440"/>
</dbReference>
<comment type="caution">
    <text evidence="2">The sequence shown here is derived from an EMBL/GenBank/DDBJ whole genome shotgun (WGS) entry which is preliminary data.</text>
</comment>
<evidence type="ECO:0000313" key="2">
    <source>
        <dbReference type="EMBL" id="GLK51547.1"/>
    </source>
</evidence>
<dbReference type="Pfam" id="PF14534">
    <property type="entry name" value="DUF4440"/>
    <property type="match status" value="1"/>
</dbReference>
<accession>A0A9W6IL31</accession>
<dbReference type="Proteomes" id="UP001143486">
    <property type="component" value="Unassembled WGS sequence"/>
</dbReference>
<keyword evidence="3" id="KW-1185">Reference proteome</keyword>
<reference evidence="2" key="1">
    <citation type="journal article" date="2014" name="Int. J. Syst. Evol. Microbiol.">
        <title>Complete genome sequence of Corynebacterium casei LMG S-19264T (=DSM 44701T), isolated from a smear-ripened cheese.</title>
        <authorList>
            <consortium name="US DOE Joint Genome Institute (JGI-PGF)"/>
            <person name="Walter F."/>
            <person name="Albersmeier A."/>
            <person name="Kalinowski J."/>
            <person name="Ruckert C."/>
        </authorList>
    </citation>
    <scope>NUCLEOTIDE SEQUENCE</scope>
    <source>
        <strain evidence="2">VKM B-1513</strain>
    </source>
</reference>
<feature type="domain" description="DUF4440" evidence="1">
    <location>
        <begin position="26"/>
        <end position="137"/>
    </location>
</feature>
<proteinExistence type="predicted"/>
<dbReference type="EMBL" id="BSFE01000002">
    <property type="protein sequence ID" value="GLK51547.1"/>
    <property type="molecule type" value="Genomic_DNA"/>
</dbReference>
<dbReference type="InterPro" id="IPR032710">
    <property type="entry name" value="NTF2-like_dom_sf"/>
</dbReference>
<dbReference type="RefSeq" id="WP_271185927.1">
    <property type="nucleotide sequence ID" value="NZ_BSFE01000002.1"/>
</dbReference>
<gene>
    <name evidence="2" type="ORF">GCM10017621_10550</name>
</gene>
<name>A0A9W6IL31_9PROT</name>
<evidence type="ECO:0000259" key="1">
    <source>
        <dbReference type="Pfam" id="PF14534"/>
    </source>
</evidence>